<dbReference type="NCBIfam" id="NF010539">
    <property type="entry name" value="PRK13927.1"/>
    <property type="match status" value="1"/>
</dbReference>
<dbReference type="PANTHER" id="PTHR42749:SF1">
    <property type="entry name" value="CELL SHAPE-DETERMINING PROTEIN MREB"/>
    <property type="match status" value="1"/>
</dbReference>
<dbReference type="InterPro" id="IPR043129">
    <property type="entry name" value="ATPase_NBD"/>
</dbReference>
<feature type="binding site" evidence="6">
    <location>
        <begin position="162"/>
        <end position="164"/>
    </location>
    <ligand>
        <name>ATP</name>
        <dbReference type="ChEBI" id="CHEBI:30616"/>
    </ligand>
</feature>
<feature type="binding site" evidence="6">
    <location>
        <begin position="210"/>
        <end position="213"/>
    </location>
    <ligand>
        <name>ATP</name>
        <dbReference type="ChEBI" id="CHEBI:30616"/>
    </ligand>
</feature>
<dbReference type="HAMAP" id="MF_02207">
    <property type="entry name" value="MreB"/>
    <property type="match status" value="1"/>
</dbReference>
<accession>U2FCY4</accession>
<dbReference type="EMBL" id="AFNU02000026">
    <property type="protein sequence ID" value="ERJ10880.1"/>
    <property type="molecule type" value="Genomic_DNA"/>
</dbReference>
<comment type="subunit">
    <text evidence="6">Forms polymers.</text>
</comment>
<evidence type="ECO:0000313" key="7">
    <source>
        <dbReference type="EMBL" id="ERJ10880.1"/>
    </source>
</evidence>
<dbReference type="InterPro" id="IPR004753">
    <property type="entry name" value="MreB"/>
</dbReference>
<reference evidence="7 8" key="2">
    <citation type="journal article" date="2013" name="PLoS ONE">
        <title>INDIGO - INtegrated Data Warehouse of MIcrobial GenOmes with Examples from the Red Sea Extremophiles.</title>
        <authorList>
            <person name="Alam I."/>
            <person name="Antunes A."/>
            <person name="Kamau A.A."/>
            <person name="Ba Alawi W."/>
            <person name="Kalkatawi M."/>
            <person name="Stingl U."/>
            <person name="Bajic V.B."/>
        </authorList>
    </citation>
    <scope>NUCLEOTIDE SEQUENCE [LARGE SCALE GENOMIC DNA]</scope>
    <source>
        <strain evidence="7 8">SSD-17B</strain>
    </source>
</reference>
<evidence type="ECO:0000256" key="4">
    <source>
        <dbReference type="ARBA" id="ARBA00022960"/>
    </source>
</evidence>
<evidence type="ECO:0000256" key="5">
    <source>
        <dbReference type="ARBA" id="ARBA00023458"/>
    </source>
</evidence>
<comment type="subcellular location">
    <subcellularLocation>
        <location evidence="6">Cytoplasm</location>
    </subcellularLocation>
    <text evidence="6">Membrane-associated.</text>
</comment>
<dbReference type="InterPro" id="IPR056546">
    <property type="entry name" value="MreB_MamK-like"/>
</dbReference>
<dbReference type="GO" id="GO:0005737">
    <property type="term" value="C:cytoplasm"/>
    <property type="evidence" value="ECO:0007669"/>
    <property type="project" value="UniProtKB-SubCell"/>
</dbReference>
<keyword evidence="7" id="KW-0560">Oxidoreductase</keyword>
<keyword evidence="8" id="KW-1185">Reference proteome</keyword>
<dbReference type="eggNOG" id="COG1077">
    <property type="taxonomic scope" value="Bacteria"/>
</dbReference>
<dbReference type="OrthoDB" id="9768127at2"/>
<comment type="caution">
    <text evidence="6">Lacks conserved residue(s) required for the propagation of feature annotation.</text>
</comment>
<keyword evidence="2 6" id="KW-0547">Nucleotide-binding</keyword>
<dbReference type="CDD" id="cd10225">
    <property type="entry name" value="ASKHA_NBD_MreB-like"/>
    <property type="match status" value="1"/>
</dbReference>
<comment type="caution">
    <text evidence="7">The sequence shown here is derived from an EMBL/GenBank/DDBJ whole genome shotgun (WGS) entry which is preliminary data.</text>
</comment>
<evidence type="ECO:0000256" key="1">
    <source>
        <dbReference type="ARBA" id="ARBA00022490"/>
    </source>
</evidence>
<dbReference type="Gene3D" id="3.30.420.40">
    <property type="match status" value="2"/>
</dbReference>
<dbReference type="PRINTS" id="PR01652">
    <property type="entry name" value="SHAPEPROTEIN"/>
</dbReference>
<dbReference type="InParanoid" id="U2FCY4"/>
<dbReference type="SUPFAM" id="SSF53067">
    <property type="entry name" value="Actin-like ATPase domain"/>
    <property type="match status" value="2"/>
</dbReference>
<keyword evidence="4 6" id="KW-0133">Cell shape</keyword>
<keyword evidence="3 6" id="KW-0067">ATP-binding</keyword>
<reference evidence="7 8" key="1">
    <citation type="journal article" date="2011" name="J. Bacteriol.">
        <title>Genome sequence of Haloplasma contractile, an unusual contractile bacterium from a deep-sea anoxic brine lake.</title>
        <authorList>
            <person name="Antunes A."/>
            <person name="Alam I."/>
            <person name="El Dorry H."/>
            <person name="Siam R."/>
            <person name="Robertson A."/>
            <person name="Bajic V.B."/>
            <person name="Stingl U."/>
        </authorList>
    </citation>
    <scope>NUCLEOTIDE SEQUENCE [LARGE SCALE GENOMIC DNA]</scope>
    <source>
        <strain evidence="7 8">SSD-17B</strain>
    </source>
</reference>
<dbReference type="FunCoup" id="U2FCY4">
    <property type="interactions" value="303"/>
</dbReference>
<comment type="similarity">
    <text evidence="5 6">Belongs to the FtsA/MreB family.</text>
</comment>
<organism evidence="7 8">
    <name type="scientific">Haloplasma contractile SSD-17B</name>
    <dbReference type="NCBI Taxonomy" id="1033810"/>
    <lineage>
        <taxon>Bacteria</taxon>
        <taxon>Bacillati</taxon>
        <taxon>Mycoplasmatota</taxon>
        <taxon>Mollicutes</taxon>
        <taxon>Haloplasmatales</taxon>
        <taxon>Haloplasmataceae</taxon>
        <taxon>Haloplasma</taxon>
    </lineage>
</organism>
<dbReference type="PANTHER" id="PTHR42749">
    <property type="entry name" value="CELL SHAPE-DETERMINING PROTEIN MREB"/>
    <property type="match status" value="1"/>
</dbReference>
<dbReference type="Pfam" id="PF06723">
    <property type="entry name" value="MreB_Mbl"/>
    <property type="match status" value="1"/>
</dbReference>
<dbReference type="STRING" id="1033810.HLPCO_003150"/>
<protein>
    <recommendedName>
        <fullName evidence="6">Cell shape-determining protein MreB</fullName>
    </recommendedName>
</protein>
<proteinExistence type="inferred from homology"/>
<name>U2FCY4_9MOLU</name>
<dbReference type="GO" id="GO:0005524">
    <property type="term" value="F:ATP binding"/>
    <property type="evidence" value="ECO:0007669"/>
    <property type="project" value="UniProtKB-KW"/>
</dbReference>
<dbReference type="Proteomes" id="UP000005707">
    <property type="component" value="Unassembled WGS sequence"/>
</dbReference>
<dbReference type="GO" id="GO:0000902">
    <property type="term" value="P:cell morphogenesis"/>
    <property type="evidence" value="ECO:0007669"/>
    <property type="project" value="InterPro"/>
</dbReference>
<evidence type="ECO:0000256" key="3">
    <source>
        <dbReference type="ARBA" id="ARBA00022840"/>
    </source>
</evidence>
<comment type="function">
    <text evidence="6">Forms membrane-associated dynamic filaments that are essential for cell shape determination. Acts by regulating cell wall synthesis and cell elongation, and thus cell shape. A feedback loop between cell geometry and MreB localization may maintain elongated cell shape by targeting cell wall growth to regions of negative cell wall curvature.</text>
</comment>
<keyword evidence="1 6" id="KW-0963">Cytoplasm</keyword>
<dbReference type="GO" id="GO:0016491">
    <property type="term" value="F:oxidoreductase activity"/>
    <property type="evidence" value="ECO:0007669"/>
    <property type="project" value="UniProtKB-KW"/>
</dbReference>
<evidence type="ECO:0000256" key="6">
    <source>
        <dbReference type="HAMAP-Rule" id="MF_02207"/>
    </source>
</evidence>
<dbReference type="AlphaFoldDB" id="U2FCY4"/>
<sequence length="340" mass="36777">MSNKEELKLGIDLGTVNTLVYANSRGIIFNEPTVIAFDKETDEVVAVGNEANDMVGKTHAKVRVVKPLVSGVIADKNAAIRLIEYILNDFLEHYQSAKLKKSTVLICCHSDLSGVERNALKDIVQGFGINNVLVQEEVKAGAIGVGIDIYSPTGSMIIDIGGGSTDVGVLALGDIVVSNSVKTAGNHLDAEIKKYIKMKRNFEIGMSTAERVKIALATVREDLVEEKEMVVSGRNLTNGLPSRITVKQSEIRDVLRKPFQTIINAILKVLEQTPPEIATDIIENGVILNGGGSQIDGLKEFIESIINIEVKLSPYPLTAIVKGTKELLKNNGDYLVAPTD</sequence>
<gene>
    <name evidence="6" type="primary">mreB</name>
    <name evidence="7" type="ORF">HLPCO_003150</name>
</gene>
<dbReference type="GO" id="GO:0008360">
    <property type="term" value="P:regulation of cell shape"/>
    <property type="evidence" value="ECO:0007669"/>
    <property type="project" value="UniProtKB-UniRule"/>
</dbReference>
<dbReference type="RefSeq" id="WP_008825620.1">
    <property type="nucleotide sequence ID" value="NZ_AFNU02000026.1"/>
</dbReference>
<evidence type="ECO:0000313" key="8">
    <source>
        <dbReference type="Proteomes" id="UP000005707"/>
    </source>
</evidence>
<evidence type="ECO:0000256" key="2">
    <source>
        <dbReference type="ARBA" id="ARBA00022741"/>
    </source>
</evidence>